<dbReference type="Proteomes" id="UP000002318">
    <property type="component" value="Chromosome"/>
</dbReference>
<dbReference type="EMBL" id="CP002116">
    <property type="protein sequence ID" value="ADK81202.1"/>
    <property type="molecule type" value="Genomic_DNA"/>
</dbReference>
<dbReference type="PANTHER" id="PTHR30518:SF2">
    <property type="entry name" value="ENDOLYTIC MUREIN TRANSGLYCOSYLASE"/>
    <property type="match status" value="1"/>
</dbReference>
<evidence type="ECO:0000256" key="2">
    <source>
        <dbReference type="ARBA" id="ARBA00022692"/>
    </source>
</evidence>
<dbReference type="InterPro" id="IPR003770">
    <property type="entry name" value="MLTG-like"/>
</dbReference>
<keyword evidence="3 7" id="KW-1133">Transmembrane helix</keyword>
<dbReference type="EC" id="4.2.2.29" evidence="7"/>
<dbReference type="GO" id="GO:0005886">
    <property type="term" value="C:plasma membrane"/>
    <property type="evidence" value="ECO:0007669"/>
    <property type="project" value="UniProtKB-UniRule"/>
</dbReference>
<comment type="similarity">
    <text evidence="7">Belongs to the transglycosylase MltG family.</text>
</comment>
<dbReference type="PANTHER" id="PTHR30518">
    <property type="entry name" value="ENDOLYTIC MUREIN TRANSGLYCOSYLASE"/>
    <property type="match status" value="1"/>
</dbReference>
<dbReference type="AlphaFoldDB" id="E1R316"/>
<keyword evidence="4 7" id="KW-0472">Membrane</keyword>
<accession>E1R316</accession>
<organism evidence="8 9">
    <name type="scientific">Sediminispirochaeta smaragdinae (strain DSM 11293 / JCM 15392 / SEBR 4228)</name>
    <name type="common">Spirochaeta smaragdinae</name>
    <dbReference type="NCBI Taxonomy" id="573413"/>
    <lineage>
        <taxon>Bacteria</taxon>
        <taxon>Pseudomonadati</taxon>
        <taxon>Spirochaetota</taxon>
        <taxon>Spirochaetia</taxon>
        <taxon>Spirochaetales</taxon>
        <taxon>Spirochaetaceae</taxon>
        <taxon>Sediminispirochaeta</taxon>
    </lineage>
</organism>
<evidence type="ECO:0000256" key="3">
    <source>
        <dbReference type="ARBA" id="ARBA00022989"/>
    </source>
</evidence>
<keyword evidence="6 7" id="KW-0961">Cell wall biogenesis/degradation</keyword>
<feature type="site" description="Important for catalytic activity" evidence="7">
    <location>
        <position position="225"/>
    </location>
</feature>
<comment type="catalytic activity">
    <reaction evidence="7">
        <text>a peptidoglycan chain = a peptidoglycan chain with N-acetyl-1,6-anhydromuramyl-[peptide] at the reducing end + a peptidoglycan chain with N-acetylglucosamine at the non-reducing end.</text>
        <dbReference type="EC" id="4.2.2.29"/>
    </reaction>
</comment>
<dbReference type="GO" id="GO:0008932">
    <property type="term" value="F:lytic endotransglycosylase activity"/>
    <property type="evidence" value="ECO:0007669"/>
    <property type="project" value="UniProtKB-UniRule"/>
</dbReference>
<evidence type="ECO:0000256" key="4">
    <source>
        <dbReference type="ARBA" id="ARBA00023136"/>
    </source>
</evidence>
<dbReference type="HOGENOM" id="CLU_025574_2_1_12"/>
<reference evidence="8 9" key="1">
    <citation type="journal article" date="2010" name="Stand. Genomic Sci.">
        <title>Complete genome sequence of Spirochaeta smaragdinae type strain (SEBR 4228).</title>
        <authorList>
            <person name="Mavromatis K."/>
            <person name="Yasawong M."/>
            <person name="Chertkov O."/>
            <person name="Lapidus A."/>
            <person name="Lucas S."/>
            <person name="Nolan M."/>
            <person name="Del Rio T.G."/>
            <person name="Tice H."/>
            <person name="Cheng J.F."/>
            <person name="Pitluck S."/>
            <person name="Liolios K."/>
            <person name="Ivanova N."/>
            <person name="Tapia R."/>
            <person name="Han C."/>
            <person name="Bruce D."/>
            <person name="Goodwin L."/>
            <person name="Pati A."/>
            <person name="Chen A."/>
            <person name="Palaniappan K."/>
            <person name="Land M."/>
            <person name="Hauser L."/>
            <person name="Chang Y.J."/>
            <person name="Jeffries C.D."/>
            <person name="Detter J.C."/>
            <person name="Rohde M."/>
            <person name="Brambilla E."/>
            <person name="Spring S."/>
            <person name="Goker M."/>
            <person name="Sikorski J."/>
            <person name="Woyke T."/>
            <person name="Bristow J."/>
            <person name="Eisen J.A."/>
            <person name="Markowitz V."/>
            <person name="Hugenholtz P."/>
            <person name="Klenk H.P."/>
            <person name="Kyrpides N.C."/>
        </authorList>
    </citation>
    <scope>NUCLEOTIDE SEQUENCE [LARGE SCALE GENOMIC DNA]</scope>
    <source>
        <strain evidence="9">DSM 11293 / JCM 15392 / SEBR 4228</strain>
    </source>
</reference>
<dbReference type="KEGG" id="ssm:Spirs_2080"/>
<dbReference type="Gene3D" id="3.30.160.60">
    <property type="entry name" value="Classic Zinc Finger"/>
    <property type="match status" value="1"/>
</dbReference>
<dbReference type="GO" id="GO:0009252">
    <property type="term" value="P:peptidoglycan biosynthetic process"/>
    <property type="evidence" value="ECO:0007669"/>
    <property type="project" value="UniProtKB-UniRule"/>
</dbReference>
<evidence type="ECO:0000256" key="6">
    <source>
        <dbReference type="ARBA" id="ARBA00023316"/>
    </source>
</evidence>
<keyword evidence="9" id="KW-1185">Reference proteome</keyword>
<evidence type="ECO:0000256" key="1">
    <source>
        <dbReference type="ARBA" id="ARBA00022475"/>
    </source>
</evidence>
<keyword evidence="1 7" id="KW-1003">Cell membrane</keyword>
<dbReference type="NCBIfam" id="TIGR00247">
    <property type="entry name" value="endolytic transglycosylase MltG"/>
    <property type="match status" value="1"/>
</dbReference>
<evidence type="ECO:0000313" key="9">
    <source>
        <dbReference type="Proteomes" id="UP000002318"/>
    </source>
</evidence>
<keyword evidence="2 7" id="KW-0812">Transmembrane</keyword>
<dbReference type="CDD" id="cd08010">
    <property type="entry name" value="MltG_like"/>
    <property type="match status" value="1"/>
</dbReference>
<proteinExistence type="inferred from homology"/>
<dbReference type="Gene3D" id="3.30.1490.480">
    <property type="entry name" value="Endolytic murein transglycosylase"/>
    <property type="match status" value="2"/>
</dbReference>
<dbReference type="OrthoDB" id="9814591at2"/>
<protein>
    <recommendedName>
        <fullName evidence="7">Endolytic murein transglycosylase</fullName>
        <ecNumber evidence="7">4.2.2.29</ecNumber>
    </recommendedName>
    <alternativeName>
        <fullName evidence="7">Peptidoglycan lytic transglycosylase</fullName>
    </alternativeName>
    <alternativeName>
        <fullName evidence="7">Peptidoglycan polymerization terminase</fullName>
    </alternativeName>
</protein>
<dbReference type="RefSeq" id="WP_013254666.1">
    <property type="nucleotide sequence ID" value="NC_014364.1"/>
</dbReference>
<dbReference type="GO" id="GO:0071555">
    <property type="term" value="P:cell wall organization"/>
    <property type="evidence" value="ECO:0007669"/>
    <property type="project" value="UniProtKB-KW"/>
</dbReference>
<keyword evidence="5 7" id="KW-0456">Lyase</keyword>
<comment type="function">
    <text evidence="7">Functions as a peptidoglycan terminase that cleaves nascent peptidoglycan strands endolytically to terminate their elongation.</text>
</comment>
<dbReference type="STRING" id="573413.Spirs_2080"/>
<name>E1R316_SEDSS</name>
<gene>
    <name evidence="7" type="primary">mltG</name>
    <name evidence="8" type="ordered locus">Spirs_2080</name>
</gene>
<dbReference type="HAMAP" id="MF_02065">
    <property type="entry name" value="MltG"/>
    <property type="match status" value="1"/>
</dbReference>
<sequence>MKRAAKIILIIFVCLAAAVLVAAAALSWLNSAPSYSENSSSSDRLLAIEAGDTLSSVAGRLKEMGAIRSRYFFLALAKWQGTESKIKRGLYTISPGLTALEVHDLLVEGKQRLFRVTIPEGFGAREIGDILAEAGVVDKVAFLAAVSHYKPAEDGFPVEWGNRGAEGFLFPDTYLFQKDYPAEQVVEHLVDSFFAELERFEPDYKSLKPEELYQRVILASIVEREYRRAEEAPLIASVFWNRLATNMPLQSCATVVFVLTEEQGRPHPERITFRDLEVSSPYNTYLHKGLPPGPICNPGSTALKAAFQPEKSDYLFFVLKNPQTGEHVFSKNYGEHDRAYQLYIKGR</sequence>
<dbReference type="eggNOG" id="COG1559">
    <property type="taxonomic scope" value="Bacteria"/>
</dbReference>
<dbReference type="Pfam" id="PF02618">
    <property type="entry name" value="YceG"/>
    <property type="match status" value="1"/>
</dbReference>
<evidence type="ECO:0000313" key="8">
    <source>
        <dbReference type="EMBL" id="ADK81202.1"/>
    </source>
</evidence>
<evidence type="ECO:0000256" key="5">
    <source>
        <dbReference type="ARBA" id="ARBA00023239"/>
    </source>
</evidence>
<keyword evidence="7" id="KW-0997">Cell inner membrane</keyword>
<evidence type="ECO:0000256" key="7">
    <source>
        <dbReference type="HAMAP-Rule" id="MF_02065"/>
    </source>
</evidence>